<organism evidence="1 2">
    <name type="scientific">Rhizobium oryzihabitans</name>
    <dbReference type="NCBI Taxonomy" id="2267833"/>
    <lineage>
        <taxon>Bacteria</taxon>
        <taxon>Pseudomonadati</taxon>
        <taxon>Pseudomonadota</taxon>
        <taxon>Alphaproteobacteria</taxon>
        <taxon>Hyphomicrobiales</taxon>
        <taxon>Rhizobiaceae</taxon>
        <taxon>Rhizobium/Agrobacterium group</taxon>
        <taxon>Rhizobium</taxon>
    </lineage>
</organism>
<dbReference type="AlphaFoldDB" id="A0A7L5BRH9"/>
<keyword evidence="2" id="KW-1185">Reference proteome</keyword>
<dbReference type="EMBL" id="CP048637">
    <property type="protein sequence ID" value="QIB41498.1"/>
    <property type="molecule type" value="Genomic_DNA"/>
</dbReference>
<reference evidence="1 2" key="1">
    <citation type="submission" date="2020-02" db="EMBL/GenBank/DDBJ databases">
        <title>Plant-Promoting Endophytic Bacterium Rhizobium oryzihabitans sp. nov., Isolated from the Root of Rice.</title>
        <authorList>
            <person name="zhao J."/>
            <person name="Zhang G."/>
        </authorList>
    </citation>
    <scope>NUCLEOTIDE SEQUENCE [LARGE SCALE GENOMIC DNA]</scope>
    <source>
        <strain evidence="1 2">M15</strain>
        <plasmid evidence="1 2">p5</plasmid>
    </source>
</reference>
<evidence type="ECO:0000313" key="2">
    <source>
        <dbReference type="Proteomes" id="UP000464865"/>
    </source>
</evidence>
<sequence length="212" mass="23070">MSGFKINVPDNASKVLSDKPKRVQALLQQYGKAITKSRTAGRRVSFRVDVDPEGEMVVTPVEEEATVVPTLVQEGDGADAELEQALAAARARGRSKAAEILGGADMLSAEVFARLLGTTRVTVNTKRQNGQVLGLDGAKRGYRFPDWQMDSDGKPFSALPILHERLGGAWAVYRFLIQPQSELDGMTGRQALERGRTEQVLSAAESVGRDFR</sequence>
<name>A0A7L5BRH9_9HYPH</name>
<protein>
    <submittedName>
        <fullName evidence="1">XRE family transcriptional regulator</fullName>
    </submittedName>
</protein>
<geneLocation type="plasmid" evidence="1 2">
    <name>p5</name>
</geneLocation>
<accession>A0A7L5BRH9</accession>
<evidence type="ECO:0000313" key="1">
    <source>
        <dbReference type="EMBL" id="QIB41498.1"/>
    </source>
</evidence>
<dbReference type="RefSeq" id="WP_164056971.1">
    <property type="nucleotide sequence ID" value="NZ_CP048637.1"/>
</dbReference>
<dbReference type="KEGG" id="roy:G3A56_26925"/>
<keyword evidence="1" id="KW-0614">Plasmid</keyword>
<dbReference type="Proteomes" id="UP000464865">
    <property type="component" value="Plasmid p5"/>
</dbReference>
<proteinExistence type="predicted"/>
<gene>
    <name evidence="1" type="ORF">G3A56_26925</name>
</gene>